<organism evidence="5 6">
    <name type="scientific">Candidatus Gallimonas intestinavium</name>
    <dbReference type="NCBI Taxonomy" id="2838603"/>
    <lineage>
        <taxon>Bacteria</taxon>
        <taxon>Bacillati</taxon>
        <taxon>Bacillota</taxon>
        <taxon>Clostridia</taxon>
        <taxon>Candidatus Gallimonas</taxon>
    </lineage>
</organism>
<sequence>MNWIEGIQSAIDYIEAHLCEKIDYGKAAGAACSSSYHFQRVFGIMCGITLGEYIRRRRLTLAGKELTEGRKVTEVALKYGYDTPESFSRAFFKFHGMMPSRVKQGGALNSYSRLRLKIDLIGGTEMKYKLTEMSRRTLVGFKQHFGGVPYSREGAEQTARFYMTTRGKQWLLTGASCDHAAEYAVITNMTDEGYDFYIAYELDRWTMEHLFDASVTGMPEISALGLEQLDLPSAVCAVFETRRCKRPVPEYEEVARRVITEWLPSSGYRLANAPLVTVLHWRPVGEAEKERYIEICLPVEKNIGSE</sequence>
<dbReference type="PANTHER" id="PTHR47504">
    <property type="entry name" value="RIGHT ORIGIN-BINDING PROTEIN"/>
    <property type="match status" value="1"/>
</dbReference>
<keyword evidence="1" id="KW-0805">Transcription regulation</keyword>
<evidence type="ECO:0000313" key="5">
    <source>
        <dbReference type="EMBL" id="HIZ72864.1"/>
    </source>
</evidence>
<dbReference type="GO" id="GO:0043565">
    <property type="term" value="F:sequence-specific DNA binding"/>
    <property type="evidence" value="ECO:0007669"/>
    <property type="project" value="InterPro"/>
</dbReference>
<dbReference type="InterPro" id="IPR010499">
    <property type="entry name" value="AraC_E-bd"/>
</dbReference>
<dbReference type="Gene3D" id="3.20.80.10">
    <property type="entry name" value="Regulatory factor, effector binding domain"/>
    <property type="match status" value="1"/>
</dbReference>
<dbReference type="InterPro" id="IPR011256">
    <property type="entry name" value="Reg_factor_effector_dom_sf"/>
</dbReference>
<reference evidence="5" key="1">
    <citation type="journal article" date="2021" name="PeerJ">
        <title>Extensive microbial diversity within the chicken gut microbiome revealed by metagenomics and culture.</title>
        <authorList>
            <person name="Gilroy R."/>
            <person name="Ravi A."/>
            <person name="Getino M."/>
            <person name="Pursley I."/>
            <person name="Horton D.L."/>
            <person name="Alikhan N.F."/>
            <person name="Baker D."/>
            <person name="Gharbi K."/>
            <person name="Hall N."/>
            <person name="Watson M."/>
            <person name="Adriaenssens E.M."/>
            <person name="Foster-Nyarko E."/>
            <person name="Jarju S."/>
            <person name="Secka A."/>
            <person name="Antonio M."/>
            <person name="Oren A."/>
            <person name="Chaudhuri R.R."/>
            <person name="La Ragione R."/>
            <person name="Hildebrand F."/>
            <person name="Pallen M.J."/>
        </authorList>
    </citation>
    <scope>NUCLEOTIDE SEQUENCE</scope>
    <source>
        <strain evidence="5">ChiW7-2402</strain>
    </source>
</reference>
<dbReference type="InterPro" id="IPR029442">
    <property type="entry name" value="GyrI-like"/>
</dbReference>
<proteinExistence type="predicted"/>
<dbReference type="Pfam" id="PF06445">
    <property type="entry name" value="GyrI-like"/>
    <property type="match status" value="1"/>
</dbReference>
<dbReference type="SUPFAM" id="SSF55136">
    <property type="entry name" value="Probable bacterial effector-binding domain"/>
    <property type="match status" value="1"/>
</dbReference>
<evidence type="ECO:0000256" key="1">
    <source>
        <dbReference type="ARBA" id="ARBA00023015"/>
    </source>
</evidence>
<dbReference type="AlphaFoldDB" id="A0A9D2K0P7"/>
<comment type="caution">
    <text evidence="5">The sequence shown here is derived from an EMBL/GenBank/DDBJ whole genome shotgun (WGS) entry which is preliminary data.</text>
</comment>
<evidence type="ECO:0000256" key="3">
    <source>
        <dbReference type="ARBA" id="ARBA00023163"/>
    </source>
</evidence>
<evidence type="ECO:0000259" key="4">
    <source>
        <dbReference type="PROSITE" id="PS01124"/>
    </source>
</evidence>
<keyword evidence="3" id="KW-0804">Transcription</keyword>
<dbReference type="Gene3D" id="1.10.10.60">
    <property type="entry name" value="Homeodomain-like"/>
    <property type="match status" value="2"/>
</dbReference>
<evidence type="ECO:0000256" key="2">
    <source>
        <dbReference type="ARBA" id="ARBA00023125"/>
    </source>
</evidence>
<dbReference type="GO" id="GO:0003700">
    <property type="term" value="F:DNA-binding transcription factor activity"/>
    <property type="evidence" value="ECO:0007669"/>
    <property type="project" value="InterPro"/>
</dbReference>
<reference evidence="5" key="2">
    <citation type="submission" date="2021-04" db="EMBL/GenBank/DDBJ databases">
        <authorList>
            <person name="Gilroy R."/>
        </authorList>
    </citation>
    <scope>NUCLEOTIDE SEQUENCE</scope>
    <source>
        <strain evidence="5">ChiW7-2402</strain>
    </source>
</reference>
<dbReference type="SMART" id="SM00871">
    <property type="entry name" value="AraC_E_bind"/>
    <property type="match status" value="1"/>
</dbReference>
<dbReference type="InterPro" id="IPR018060">
    <property type="entry name" value="HTH_AraC"/>
</dbReference>
<name>A0A9D2K0P7_9FIRM</name>
<dbReference type="InterPro" id="IPR050959">
    <property type="entry name" value="MarA-like"/>
</dbReference>
<feature type="domain" description="HTH araC/xylS-type" evidence="4">
    <location>
        <begin position="8"/>
        <end position="105"/>
    </location>
</feature>
<dbReference type="EMBL" id="DXBB01000066">
    <property type="protein sequence ID" value="HIZ72864.1"/>
    <property type="molecule type" value="Genomic_DNA"/>
</dbReference>
<accession>A0A9D2K0P7</accession>
<dbReference type="Pfam" id="PF12833">
    <property type="entry name" value="HTH_18"/>
    <property type="match status" value="1"/>
</dbReference>
<dbReference type="InterPro" id="IPR009057">
    <property type="entry name" value="Homeodomain-like_sf"/>
</dbReference>
<keyword evidence="2" id="KW-0238">DNA-binding</keyword>
<dbReference type="PANTHER" id="PTHR47504:SF5">
    <property type="entry name" value="RIGHT ORIGIN-BINDING PROTEIN"/>
    <property type="match status" value="1"/>
</dbReference>
<dbReference type="SMART" id="SM00342">
    <property type="entry name" value="HTH_ARAC"/>
    <property type="match status" value="1"/>
</dbReference>
<dbReference type="Proteomes" id="UP000824102">
    <property type="component" value="Unassembled WGS sequence"/>
</dbReference>
<dbReference type="SUPFAM" id="SSF46689">
    <property type="entry name" value="Homeodomain-like"/>
    <property type="match status" value="2"/>
</dbReference>
<evidence type="ECO:0000313" key="6">
    <source>
        <dbReference type="Proteomes" id="UP000824102"/>
    </source>
</evidence>
<dbReference type="PROSITE" id="PS01124">
    <property type="entry name" value="HTH_ARAC_FAMILY_2"/>
    <property type="match status" value="1"/>
</dbReference>
<protein>
    <submittedName>
        <fullName evidence="5">AraC family transcriptional regulator</fullName>
    </submittedName>
</protein>
<gene>
    <name evidence="5" type="ORF">H9964_04725</name>
</gene>